<dbReference type="Proteomes" id="UP001180840">
    <property type="component" value="Unassembled WGS sequence"/>
</dbReference>
<dbReference type="Pfam" id="PF13845">
    <property type="entry name" value="Septum_form"/>
    <property type="match status" value="1"/>
</dbReference>
<feature type="region of interest" description="Disordered" evidence="1">
    <location>
        <begin position="131"/>
        <end position="150"/>
    </location>
</feature>
<feature type="region of interest" description="Disordered" evidence="1">
    <location>
        <begin position="50"/>
        <end position="83"/>
    </location>
</feature>
<sequence length="368" mass="38776">MTTNSSDIPATTERPRHHTPGWRSSAAAMAVLIGALASAVGVGSYSWVAESEGAGGGSTTVASESQSTTSGGSSSQSSVSGAGDVVAGNAAPFTTAESGTCLTWQLKEEDRSVVDFERTSCDEPHRFEVSTRQDLGAYPSSEFGPEAPQPDLTRQAQLREELCETSTMRYLDGRFDPTGRYSIASILPPPEAWAAGDRTLLCGVQSTDAQGNVQETVGPISANDQARVAEPGQCMRIDGANSITVVDCAEDHQIEATSIVDLTPVFPDGVPAEEDQDRHLQETCTQAAIDYLGEEENLYQSTLQPFWLDIPASSWNGGSHSTNCGLVFATPEGFATLKGSATAGREDFTINGQPPAEQPPRDPLAGAQ</sequence>
<evidence type="ECO:0000256" key="1">
    <source>
        <dbReference type="SAM" id="MobiDB-lite"/>
    </source>
</evidence>
<dbReference type="InterPro" id="IPR026004">
    <property type="entry name" value="Septum_form"/>
</dbReference>
<feature type="region of interest" description="Disordered" evidence="1">
    <location>
        <begin position="338"/>
        <end position="368"/>
    </location>
</feature>
<evidence type="ECO:0000256" key="2">
    <source>
        <dbReference type="SAM" id="Phobius"/>
    </source>
</evidence>
<dbReference type="EMBL" id="JAVDXZ010000001">
    <property type="protein sequence ID" value="MDR7330472.1"/>
    <property type="molecule type" value="Genomic_DNA"/>
</dbReference>
<feature type="domain" description="Septum formation-related" evidence="3">
    <location>
        <begin position="99"/>
        <end position="324"/>
    </location>
</feature>
<feature type="compositionally biased region" description="Low complexity" evidence="1">
    <location>
        <begin position="62"/>
        <end position="83"/>
    </location>
</feature>
<keyword evidence="2" id="KW-0472">Membrane</keyword>
<dbReference type="RefSeq" id="WP_374725051.1">
    <property type="nucleotide sequence ID" value="NZ_CP047654.1"/>
</dbReference>
<protein>
    <recommendedName>
        <fullName evidence="3">Septum formation-related domain-containing protein</fullName>
    </recommendedName>
</protein>
<keyword evidence="2" id="KW-1133">Transmembrane helix</keyword>
<comment type="caution">
    <text evidence="4">The sequence shown here is derived from an EMBL/GenBank/DDBJ whole genome shotgun (WGS) entry which is preliminary data.</text>
</comment>
<gene>
    <name evidence="4" type="ORF">J2S39_002148</name>
</gene>
<evidence type="ECO:0000313" key="5">
    <source>
        <dbReference type="Proteomes" id="UP001180840"/>
    </source>
</evidence>
<keyword evidence="2" id="KW-0812">Transmembrane</keyword>
<accession>A0ABU1ZZW9</accession>
<name>A0ABU1ZZW9_9CORY</name>
<proteinExistence type="predicted"/>
<evidence type="ECO:0000259" key="3">
    <source>
        <dbReference type="Pfam" id="PF13845"/>
    </source>
</evidence>
<keyword evidence="5" id="KW-1185">Reference proteome</keyword>
<feature type="transmembrane region" description="Helical" evidence="2">
    <location>
        <begin position="26"/>
        <end position="48"/>
    </location>
</feature>
<evidence type="ECO:0000313" key="4">
    <source>
        <dbReference type="EMBL" id="MDR7330472.1"/>
    </source>
</evidence>
<organism evidence="4 5">
    <name type="scientific">Corynebacterium guangdongense</name>
    <dbReference type="NCBI Taxonomy" id="1783348"/>
    <lineage>
        <taxon>Bacteria</taxon>
        <taxon>Bacillati</taxon>
        <taxon>Actinomycetota</taxon>
        <taxon>Actinomycetes</taxon>
        <taxon>Mycobacteriales</taxon>
        <taxon>Corynebacteriaceae</taxon>
        <taxon>Corynebacterium</taxon>
    </lineage>
</organism>
<reference evidence="4" key="1">
    <citation type="submission" date="2023-07" db="EMBL/GenBank/DDBJ databases">
        <title>Sequencing the genomes of 1000 actinobacteria strains.</title>
        <authorList>
            <person name="Klenk H.-P."/>
        </authorList>
    </citation>
    <scope>NUCLEOTIDE SEQUENCE</scope>
    <source>
        <strain evidence="4">DSM 107476</strain>
    </source>
</reference>
<feature type="region of interest" description="Disordered" evidence="1">
    <location>
        <begin position="1"/>
        <end position="22"/>
    </location>
</feature>